<dbReference type="InterPro" id="IPR038883">
    <property type="entry name" value="AN11006-like"/>
</dbReference>
<dbReference type="Pfam" id="PF24864">
    <property type="entry name" value="DUF7730"/>
    <property type="match status" value="1"/>
</dbReference>
<feature type="compositionally biased region" description="Acidic residues" evidence="1">
    <location>
        <begin position="261"/>
        <end position="283"/>
    </location>
</feature>
<dbReference type="VEuPathDB" id="FungiDB:F503_03740"/>
<evidence type="ECO:0000256" key="1">
    <source>
        <dbReference type="SAM" id="MobiDB-lite"/>
    </source>
</evidence>
<feature type="compositionally biased region" description="Basic and acidic residues" evidence="1">
    <location>
        <begin position="705"/>
        <end position="731"/>
    </location>
</feature>
<feature type="compositionally biased region" description="Basic and acidic residues" evidence="1">
    <location>
        <begin position="415"/>
        <end position="426"/>
    </location>
</feature>
<evidence type="ECO:0000259" key="2">
    <source>
        <dbReference type="Pfam" id="PF24864"/>
    </source>
</evidence>
<reference evidence="3 4" key="1">
    <citation type="journal article" date="2013" name="BMC Genomics">
        <title>The genome and transcriptome of the pine saprophyte Ophiostoma piceae, and a comparison with the bark beetle-associated pine pathogen Grosmannia clavigera.</title>
        <authorList>
            <person name="Haridas S."/>
            <person name="Wang Y."/>
            <person name="Lim L."/>
            <person name="Massoumi Alamouti S."/>
            <person name="Jackman S."/>
            <person name="Docking R."/>
            <person name="Robertson G."/>
            <person name="Birol I."/>
            <person name="Bohlmann J."/>
            <person name="Breuil C."/>
        </authorList>
    </citation>
    <scope>NUCLEOTIDE SEQUENCE [LARGE SCALE GENOMIC DNA]</scope>
    <source>
        <strain evidence="3 4">UAMH 11346</strain>
    </source>
</reference>
<sequence length="881" mass="102757">MAELKALRVGGESRDLPGFLRLPYELRQRIYQECLVEPELWYRPHRATCRLAAKDTATTERPAFVKRNLVDHLLDDCKCTLRRSLALLRVSRLVNREAAHIFWSQNTFCFAHPADFQYDDFCDRVRPAHRLLIRHICVMPYISDSLVRRPTDYNYRSAPGHYYRDESASLRFAESLWQSLLACQGLRTLELHDGLLFGQLQMHASRMRANLPHLHTFRLVALLAYKVWPAQEEVDGLAARKWSKNPLHAKSRSHDNRSEQDSDEEPDDDDADDADDDEDDENGGLDTSIGLDVPIAELGSAMPNHHTSHVAAPPPPPPPVRRLALNPIIPGYGFRNLDDFSRMLWFKVGVTVDDAVIDSFTRGTTPTCRLFPPPMDKRVVKRTARYYNDEWAAYRENAEDEDENEDDEDLDADEDGARAGPKDDRSPQQVANVTAAEDAFKEMLRNFRTNFLVHMRHAIHQDLPYEWGAKPGYTAPLPLREMDALPPKKIIKDVRIRTGYYKRVTVDSPDFKCSKYGSVRRALRSGKTYFETHYKWEFYRYNEHDWDRNIDSHRDPIDDPHGPIEYDHKYGLKRYHPDALRHISKRIPALERDGSFERPDKVTVRRTLRDGTQHDIELFGLPPALEQHRKRLRQRMGYAVRHEKTPEQLEREATARVDKDIQLTNFMITGRHPLSIERRARDQMMLTRLERRSRAEANEAQQKVAESKKAGRARRRDEQTQKAQRQMERKRLPGVASLHAEQKKRMRVEREKQNEEKKKLEDDAEKRMKAQLAKNSRMKQRKAKAKKVDDDDEDVFTESDSDSDSDSDSEDDDKDKDENDDDGEADEAEDEDERWPAPPKWTKPEKKKPRDKRYSGHAYKKCNRKPARLFRASTDDLDLYY</sequence>
<dbReference type="InterPro" id="IPR056632">
    <property type="entry name" value="DUF7730"/>
</dbReference>
<evidence type="ECO:0000313" key="4">
    <source>
        <dbReference type="Proteomes" id="UP000016923"/>
    </source>
</evidence>
<keyword evidence="4" id="KW-1185">Reference proteome</keyword>
<feature type="domain" description="DUF7730" evidence="2">
    <location>
        <begin position="19"/>
        <end position="191"/>
    </location>
</feature>
<dbReference type="STRING" id="1262450.S3CWG9"/>
<feature type="region of interest" description="Disordered" evidence="1">
    <location>
        <begin position="246"/>
        <end position="289"/>
    </location>
</feature>
<feature type="region of interest" description="Disordered" evidence="1">
    <location>
        <begin position="691"/>
        <end position="860"/>
    </location>
</feature>
<feature type="compositionally biased region" description="Acidic residues" evidence="1">
    <location>
        <begin position="398"/>
        <end position="414"/>
    </location>
</feature>
<feature type="compositionally biased region" description="Basic residues" evidence="1">
    <location>
        <begin position="776"/>
        <end position="785"/>
    </location>
</feature>
<gene>
    <name evidence="3" type="ORF">F503_03740</name>
</gene>
<dbReference type="EMBL" id="KE148157">
    <property type="protein sequence ID" value="EPE05135.1"/>
    <property type="molecule type" value="Genomic_DNA"/>
</dbReference>
<organism evidence="3 4">
    <name type="scientific">Ophiostoma piceae (strain UAMH 11346)</name>
    <name type="common">Sap stain fungus</name>
    <dbReference type="NCBI Taxonomy" id="1262450"/>
    <lineage>
        <taxon>Eukaryota</taxon>
        <taxon>Fungi</taxon>
        <taxon>Dikarya</taxon>
        <taxon>Ascomycota</taxon>
        <taxon>Pezizomycotina</taxon>
        <taxon>Sordariomycetes</taxon>
        <taxon>Sordariomycetidae</taxon>
        <taxon>Ophiostomatales</taxon>
        <taxon>Ophiostomataceae</taxon>
        <taxon>Ophiostoma</taxon>
    </lineage>
</organism>
<feature type="compositionally biased region" description="Basic and acidic residues" evidence="1">
    <location>
        <begin position="740"/>
        <end position="768"/>
    </location>
</feature>
<feature type="region of interest" description="Disordered" evidence="1">
    <location>
        <begin position="396"/>
        <end position="431"/>
    </location>
</feature>
<keyword evidence="3" id="KW-0689">Ribosomal protein</keyword>
<dbReference type="eggNOG" id="ENOG502T5GS">
    <property type="taxonomic scope" value="Eukaryota"/>
</dbReference>
<accession>S3CWG9</accession>
<dbReference type="PANTHER" id="PTHR42085:SF2">
    <property type="entry name" value="F-BOX DOMAIN-CONTAINING PROTEIN"/>
    <property type="match status" value="1"/>
</dbReference>
<dbReference type="Proteomes" id="UP000016923">
    <property type="component" value="Unassembled WGS sequence"/>
</dbReference>
<evidence type="ECO:0000313" key="3">
    <source>
        <dbReference type="EMBL" id="EPE05135.1"/>
    </source>
</evidence>
<feature type="compositionally biased region" description="Acidic residues" evidence="1">
    <location>
        <begin position="790"/>
        <end position="833"/>
    </location>
</feature>
<dbReference type="HOGENOM" id="CLU_326798_0_0_1"/>
<dbReference type="AlphaFoldDB" id="S3CWG9"/>
<keyword evidence="3" id="KW-0687">Ribonucleoprotein</keyword>
<dbReference type="OrthoDB" id="62952at2759"/>
<dbReference type="GO" id="GO:0005840">
    <property type="term" value="C:ribosome"/>
    <property type="evidence" value="ECO:0007669"/>
    <property type="project" value="UniProtKB-KW"/>
</dbReference>
<protein>
    <submittedName>
        <fullName evidence="3">Ribosomal protein l32</fullName>
    </submittedName>
</protein>
<dbReference type="PANTHER" id="PTHR42085">
    <property type="entry name" value="F-BOX DOMAIN-CONTAINING PROTEIN"/>
    <property type="match status" value="1"/>
</dbReference>
<proteinExistence type="predicted"/>
<name>S3CWG9_OPHP1</name>